<keyword evidence="2 5" id="KW-0812">Transmembrane</keyword>
<reference evidence="9" key="1">
    <citation type="submission" date="2025-08" db="UniProtKB">
        <authorList>
            <consortium name="RefSeq"/>
        </authorList>
    </citation>
    <scope>IDENTIFICATION</scope>
</reference>
<feature type="domain" description="MARVEL" evidence="7">
    <location>
        <begin position="25"/>
        <end position="164"/>
    </location>
</feature>
<accession>A0ABM4DK43</accession>
<feature type="transmembrane region" description="Helical" evidence="6">
    <location>
        <begin position="100"/>
        <end position="120"/>
    </location>
</feature>
<dbReference type="PANTHER" id="PTHR22776:SF49">
    <property type="entry name" value="MARVEL DOMAIN-CONTAINING PROTEIN"/>
    <property type="match status" value="1"/>
</dbReference>
<evidence type="ECO:0000256" key="4">
    <source>
        <dbReference type="ARBA" id="ARBA00023136"/>
    </source>
</evidence>
<evidence type="ECO:0000313" key="8">
    <source>
        <dbReference type="Proteomes" id="UP001652625"/>
    </source>
</evidence>
<protein>
    <submittedName>
        <fullName evidence="9">CKLF-like MARVEL transmembrane domain-containing protein 8 isoform X2</fullName>
    </submittedName>
</protein>
<dbReference type="InterPro" id="IPR008253">
    <property type="entry name" value="Marvel"/>
</dbReference>
<sequence>MSDAPNKTSEGSAESKINMKPNFGFLRSLPGILMAVNIVLLFIAWVIMAGWKDNNIYFYSLSGHVSYFLFATITPWLVLCILFIVFIFKIHTKIPIDWPLTLCLNCAIWIILLLISSIIIANDARKYNTYSGFGSDALGAASAFGFLACVGLVIQAFFHFREYRNPV</sequence>
<evidence type="ECO:0000259" key="7">
    <source>
        <dbReference type="PROSITE" id="PS51225"/>
    </source>
</evidence>
<evidence type="ECO:0000256" key="1">
    <source>
        <dbReference type="ARBA" id="ARBA00004141"/>
    </source>
</evidence>
<evidence type="ECO:0000256" key="6">
    <source>
        <dbReference type="SAM" id="Phobius"/>
    </source>
</evidence>
<comment type="subcellular location">
    <subcellularLocation>
        <location evidence="1">Membrane</location>
        <topology evidence="1">Multi-pass membrane protein</topology>
    </subcellularLocation>
</comment>
<dbReference type="GeneID" id="105844019"/>
<gene>
    <name evidence="9" type="primary">LOC105844019</name>
</gene>
<dbReference type="Pfam" id="PF01284">
    <property type="entry name" value="MARVEL"/>
    <property type="match status" value="1"/>
</dbReference>
<evidence type="ECO:0000256" key="2">
    <source>
        <dbReference type="ARBA" id="ARBA00022692"/>
    </source>
</evidence>
<dbReference type="RefSeq" id="XP_065674903.1">
    <property type="nucleotide sequence ID" value="XM_065818831.1"/>
</dbReference>
<feature type="transmembrane region" description="Helical" evidence="6">
    <location>
        <begin position="140"/>
        <end position="160"/>
    </location>
</feature>
<dbReference type="Proteomes" id="UP001652625">
    <property type="component" value="Chromosome 15"/>
</dbReference>
<dbReference type="PANTHER" id="PTHR22776">
    <property type="entry name" value="MARVEL-CONTAINING POTENTIAL LIPID RAFT-ASSOCIATED PROTEIN"/>
    <property type="match status" value="1"/>
</dbReference>
<keyword evidence="8" id="KW-1185">Reference proteome</keyword>
<feature type="transmembrane region" description="Helical" evidence="6">
    <location>
        <begin position="67"/>
        <end position="88"/>
    </location>
</feature>
<proteinExistence type="predicted"/>
<keyword evidence="4 5" id="KW-0472">Membrane</keyword>
<feature type="transmembrane region" description="Helical" evidence="6">
    <location>
        <begin position="25"/>
        <end position="47"/>
    </location>
</feature>
<name>A0ABM4DK43_HYDVU</name>
<evidence type="ECO:0000256" key="3">
    <source>
        <dbReference type="ARBA" id="ARBA00022989"/>
    </source>
</evidence>
<evidence type="ECO:0000256" key="5">
    <source>
        <dbReference type="PROSITE-ProRule" id="PRU00581"/>
    </source>
</evidence>
<dbReference type="PROSITE" id="PS51225">
    <property type="entry name" value="MARVEL"/>
    <property type="match status" value="1"/>
</dbReference>
<keyword evidence="3 6" id="KW-1133">Transmembrane helix</keyword>
<dbReference type="InterPro" id="IPR050578">
    <property type="entry name" value="MARVEL-CKLF_proteins"/>
</dbReference>
<organism evidence="8 9">
    <name type="scientific">Hydra vulgaris</name>
    <name type="common">Hydra</name>
    <name type="synonym">Hydra attenuata</name>
    <dbReference type="NCBI Taxonomy" id="6087"/>
    <lineage>
        <taxon>Eukaryota</taxon>
        <taxon>Metazoa</taxon>
        <taxon>Cnidaria</taxon>
        <taxon>Hydrozoa</taxon>
        <taxon>Hydroidolina</taxon>
        <taxon>Anthoathecata</taxon>
        <taxon>Aplanulata</taxon>
        <taxon>Hydridae</taxon>
        <taxon>Hydra</taxon>
    </lineage>
</organism>
<evidence type="ECO:0000313" key="9">
    <source>
        <dbReference type="RefSeq" id="XP_065674903.1"/>
    </source>
</evidence>